<dbReference type="SUPFAM" id="SSF51735">
    <property type="entry name" value="NAD(P)-binding Rossmann-fold domains"/>
    <property type="match status" value="1"/>
</dbReference>
<dbReference type="PRINTS" id="PR00081">
    <property type="entry name" value="GDHRDH"/>
</dbReference>
<evidence type="ECO:0000313" key="6">
    <source>
        <dbReference type="Proteomes" id="UP000235392"/>
    </source>
</evidence>
<dbReference type="Pfam" id="PF00106">
    <property type="entry name" value="adh_short"/>
    <property type="match status" value="1"/>
</dbReference>
<dbReference type="AlphaFoldDB" id="A0A2N5U0U4"/>
<sequence>MVKLRLTNTRTIELALSGELMGGPIIGKTKRSPEVFPTFLEVTCQICAGGFLYHGSSLWSSSGSRRLWSLPQTTISYMKQPVLFGNLHALLDACVSFVFANLPPFRRRWSVEEMPDLSGRVAIVTGGNTGIGYATCLELVRRGAKVYSASRSESRAKAAIRRIKQLVPNAQLEFVHFDLTSLSSAKTAAEEFMSKESRLDILINNAGQMGTPYRISPDGIEMQACNATGHFALTIHLLPILKRTASSVPDSHVRIVNVSSIAHSFITDPDLSSVEGINRRDDWPTSRYHYSKLSNLLFTNELQKRLSDTSIYCLSVHPGFVRSEIARGWYQAGIIRKAFKQFLVALAGLTYTTVYNGALTQLYAATSPEIEAKGLRAAYLVPYGQVGRKSYLAEDPDGKLGRQFWHLCENLMKAAKEKQK</sequence>
<dbReference type="PANTHER" id="PTHR24320">
    <property type="entry name" value="RETINOL DEHYDROGENASE"/>
    <property type="match status" value="1"/>
</dbReference>
<dbReference type="Proteomes" id="UP000235392">
    <property type="component" value="Unassembled WGS sequence"/>
</dbReference>
<dbReference type="PRINTS" id="PR00080">
    <property type="entry name" value="SDRFAMILY"/>
</dbReference>
<evidence type="ECO:0000256" key="1">
    <source>
        <dbReference type="ARBA" id="ARBA00006484"/>
    </source>
</evidence>
<comment type="similarity">
    <text evidence="1 4">Belongs to the short-chain dehydrogenases/reductases (SDR) family.</text>
</comment>
<dbReference type="InterPro" id="IPR002347">
    <property type="entry name" value="SDR_fam"/>
</dbReference>
<reference evidence="5 6" key="1">
    <citation type="submission" date="2017-11" db="EMBL/GenBank/DDBJ databases">
        <title>De novo assembly and phasing of dikaryotic genomes from two isolates of Puccinia coronata f. sp. avenae, the causal agent of oat crown rust.</title>
        <authorList>
            <person name="Miller M.E."/>
            <person name="Zhang Y."/>
            <person name="Omidvar V."/>
            <person name="Sperschneider J."/>
            <person name="Schwessinger B."/>
            <person name="Raley C."/>
            <person name="Palmer J.M."/>
            <person name="Garnica D."/>
            <person name="Upadhyaya N."/>
            <person name="Rathjen J."/>
            <person name="Taylor J.M."/>
            <person name="Park R.F."/>
            <person name="Dodds P.N."/>
            <person name="Hirsch C.D."/>
            <person name="Kianian S.F."/>
            <person name="Figueroa M."/>
        </authorList>
    </citation>
    <scope>NUCLEOTIDE SEQUENCE [LARGE SCALE GENOMIC DNA]</scope>
    <source>
        <strain evidence="5">12SD80</strain>
    </source>
</reference>
<dbReference type="EMBL" id="PGCI01000272">
    <property type="protein sequence ID" value="PLW31318.1"/>
    <property type="molecule type" value="Genomic_DNA"/>
</dbReference>
<protein>
    <submittedName>
        <fullName evidence="5">Uncharacterized protein</fullName>
    </submittedName>
</protein>
<keyword evidence="2" id="KW-0521">NADP</keyword>
<dbReference type="Gene3D" id="3.40.50.720">
    <property type="entry name" value="NAD(P)-binding Rossmann-like Domain"/>
    <property type="match status" value="1"/>
</dbReference>
<dbReference type="InterPro" id="IPR036291">
    <property type="entry name" value="NAD(P)-bd_dom_sf"/>
</dbReference>
<name>A0A2N5U0U4_9BASI</name>
<dbReference type="PANTHER" id="PTHR24320:SF282">
    <property type="entry name" value="WW DOMAIN-CONTAINING OXIDOREDUCTASE"/>
    <property type="match status" value="1"/>
</dbReference>
<evidence type="ECO:0000313" key="5">
    <source>
        <dbReference type="EMBL" id="PLW31318.1"/>
    </source>
</evidence>
<evidence type="ECO:0000256" key="2">
    <source>
        <dbReference type="ARBA" id="ARBA00022857"/>
    </source>
</evidence>
<keyword evidence="3" id="KW-0560">Oxidoreductase</keyword>
<evidence type="ECO:0000256" key="4">
    <source>
        <dbReference type="RuleBase" id="RU000363"/>
    </source>
</evidence>
<proteinExistence type="inferred from homology"/>
<organism evidence="5 6">
    <name type="scientific">Puccinia coronata f. sp. avenae</name>
    <dbReference type="NCBI Taxonomy" id="200324"/>
    <lineage>
        <taxon>Eukaryota</taxon>
        <taxon>Fungi</taxon>
        <taxon>Dikarya</taxon>
        <taxon>Basidiomycota</taxon>
        <taxon>Pucciniomycotina</taxon>
        <taxon>Pucciniomycetes</taxon>
        <taxon>Pucciniales</taxon>
        <taxon>Pucciniaceae</taxon>
        <taxon>Puccinia</taxon>
    </lineage>
</organism>
<accession>A0A2N5U0U4</accession>
<dbReference type="GO" id="GO:0016491">
    <property type="term" value="F:oxidoreductase activity"/>
    <property type="evidence" value="ECO:0007669"/>
    <property type="project" value="UniProtKB-KW"/>
</dbReference>
<gene>
    <name evidence="5" type="ORF">PCASD_13653</name>
</gene>
<comment type="caution">
    <text evidence="5">The sequence shown here is derived from an EMBL/GenBank/DDBJ whole genome shotgun (WGS) entry which is preliminary data.</text>
</comment>
<evidence type="ECO:0000256" key="3">
    <source>
        <dbReference type="ARBA" id="ARBA00023002"/>
    </source>
</evidence>